<organism evidence="2 3">
    <name type="scientific">Nepenthes gracilis</name>
    <name type="common">Slender pitcher plant</name>
    <dbReference type="NCBI Taxonomy" id="150966"/>
    <lineage>
        <taxon>Eukaryota</taxon>
        <taxon>Viridiplantae</taxon>
        <taxon>Streptophyta</taxon>
        <taxon>Embryophyta</taxon>
        <taxon>Tracheophyta</taxon>
        <taxon>Spermatophyta</taxon>
        <taxon>Magnoliopsida</taxon>
        <taxon>eudicotyledons</taxon>
        <taxon>Gunneridae</taxon>
        <taxon>Pentapetalae</taxon>
        <taxon>Caryophyllales</taxon>
        <taxon>Nepenthaceae</taxon>
        <taxon>Nepenthes</taxon>
    </lineage>
</organism>
<dbReference type="EMBL" id="BSYO01000002">
    <property type="protein sequence ID" value="GMH00818.1"/>
    <property type="molecule type" value="Genomic_DNA"/>
</dbReference>
<feature type="region of interest" description="Disordered" evidence="1">
    <location>
        <begin position="23"/>
        <end position="45"/>
    </location>
</feature>
<sequence length="197" mass="21267">MAAASHPPIQRQQKTLAAAAKVAPSKNRAEVQTRQQNGTVHQGQNPITVAISMQIGTSHEQQQQDGIADPAVSKHISSRANLHQQMALASKSGALHQRAATGCISSFFTSSVWSTGTKRHSSYTPTSKINSEMKQEPNPIPQRKATAATEPNSLSERPSCGDGAEEFEAALVVVLLKQQYFQHTAEVCCAVDYRIYG</sequence>
<proteinExistence type="predicted"/>
<dbReference type="Proteomes" id="UP001279734">
    <property type="component" value="Unassembled WGS sequence"/>
</dbReference>
<gene>
    <name evidence="2" type="ORF">Nepgr_002657</name>
</gene>
<reference evidence="2" key="1">
    <citation type="submission" date="2023-05" db="EMBL/GenBank/DDBJ databases">
        <title>Nepenthes gracilis genome sequencing.</title>
        <authorList>
            <person name="Fukushima K."/>
        </authorList>
    </citation>
    <scope>NUCLEOTIDE SEQUENCE</scope>
    <source>
        <strain evidence="2">SING2019-196</strain>
    </source>
</reference>
<feature type="compositionally biased region" description="Polar residues" evidence="1">
    <location>
        <begin position="30"/>
        <end position="45"/>
    </location>
</feature>
<protein>
    <submittedName>
        <fullName evidence="2">Uncharacterized protein</fullName>
    </submittedName>
</protein>
<feature type="compositionally biased region" description="Polar residues" evidence="1">
    <location>
        <begin position="117"/>
        <end position="132"/>
    </location>
</feature>
<accession>A0AAD3P929</accession>
<keyword evidence="3" id="KW-1185">Reference proteome</keyword>
<evidence type="ECO:0000256" key="1">
    <source>
        <dbReference type="SAM" id="MobiDB-lite"/>
    </source>
</evidence>
<name>A0AAD3P929_NEPGR</name>
<feature type="region of interest" description="Disordered" evidence="1">
    <location>
        <begin position="117"/>
        <end position="161"/>
    </location>
</feature>
<comment type="caution">
    <text evidence="2">The sequence shown here is derived from an EMBL/GenBank/DDBJ whole genome shotgun (WGS) entry which is preliminary data.</text>
</comment>
<dbReference type="AlphaFoldDB" id="A0AAD3P929"/>
<evidence type="ECO:0000313" key="2">
    <source>
        <dbReference type="EMBL" id="GMH00818.1"/>
    </source>
</evidence>
<evidence type="ECO:0000313" key="3">
    <source>
        <dbReference type="Proteomes" id="UP001279734"/>
    </source>
</evidence>